<feature type="domain" description="S-adenosyl-l-methionine hydroxide adenosyltransferase C-terminal" evidence="4">
    <location>
        <begin position="151"/>
        <end position="239"/>
    </location>
</feature>
<dbReference type="Gene3D" id="3.40.50.10790">
    <property type="entry name" value="S-adenosyl-l-methionine hydroxide adenosyltransferase, N-terminal"/>
    <property type="match status" value="1"/>
</dbReference>
<evidence type="ECO:0000313" key="5">
    <source>
        <dbReference type="EMBL" id="GCF10479.1"/>
    </source>
</evidence>
<accession>A0A5A5THH4</accession>
<evidence type="ECO:0000259" key="3">
    <source>
        <dbReference type="Pfam" id="PF01887"/>
    </source>
</evidence>
<reference evidence="5 6" key="1">
    <citation type="submission" date="2019-01" db="EMBL/GenBank/DDBJ databases">
        <title>Draft genome sequence of Dictyobacter sp. Uno17.</title>
        <authorList>
            <person name="Wang C.M."/>
            <person name="Zheng Y."/>
            <person name="Sakai Y."/>
            <person name="Abe K."/>
            <person name="Yokota A."/>
            <person name="Yabe S."/>
        </authorList>
    </citation>
    <scope>NUCLEOTIDE SEQUENCE [LARGE SCALE GENOMIC DNA]</scope>
    <source>
        <strain evidence="5 6">Uno17</strain>
    </source>
</reference>
<dbReference type="InterPro" id="IPR002747">
    <property type="entry name" value="SAM_OH_AdoTrfase"/>
</dbReference>
<dbReference type="SUPFAM" id="SSF101852">
    <property type="entry name" value="Bacterial fluorinating enzyme, C-terminal domain"/>
    <property type="match status" value="1"/>
</dbReference>
<proteinExistence type="inferred from homology"/>
<dbReference type="InterPro" id="IPR046469">
    <property type="entry name" value="SAM_HAT_N"/>
</dbReference>
<dbReference type="PIRSF" id="PIRSF006779">
    <property type="entry name" value="UCP006779"/>
    <property type="match status" value="1"/>
</dbReference>
<dbReference type="InterPro" id="IPR046470">
    <property type="entry name" value="SAM_HAT_C"/>
</dbReference>
<evidence type="ECO:0008006" key="7">
    <source>
        <dbReference type="Google" id="ProtNLM"/>
    </source>
</evidence>
<dbReference type="InterPro" id="IPR023227">
    <property type="entry name" value="SAM_OH_AdoTrfase_C_sf"/>
</dbReference>
<sequence>MLGIAPGVSFIDLTHEIAPQNIYAGSLALAESYRYFPAGTVFLCVVDPGVGSARAPIAIHAGNWYFVAPDNGLLHTIIEQQPVHAVVRLSNPNYHLSAVSSTFQGRDIFAPVAAHLAAGVPVQELGEALDVARLQQLDIVQPLVKQDRIEAEIVHVDHFGNLITNISLSLIPDFFTRPGVRLMLPAQQEMITQRRRFFAEQPDDPTPFLLIDSSGAVGIAVCNGSAADFLGVGSGESVTLLWNEA</sequence>
<keyword evidence="6" id="KW-1185">Reference proteome</keyword>
<comment type="caution">
    <text evidence="5">The sequence shown here is derived from an EMBL/GenBank/DDBJ whole genome shotgun (WGS) entry which is preliminary data.</text>
</comment>
<dbReference type="PANTHER" id="PTHR35092:SF1">
    <property type="entry name" value="CHLORINASE MJ1651"/>
    <property type="match status" value="1"/>
</dbReference>
<name>A0A5A5THH4_9CHLR</name>
<dbReference type="InterPro" id="IPR023228">
    <property type="entry name" value="SAM_OH_AdoTrfase_N_sf"/>
</dbReference>
<evidence type="ECO:0000313" key="6">
    <source>
        <dbReference type="Proteomes" id="UP000322530"/>
    </source>
</evidence>
<dbReference type="Proteomes" id="UP000322530">
    <property type="component" value="Unassembled WGS sequence"/>
</dbReference>
<dbReference type="PANTHER" id="PTHR35092">
    <property type="entry name" value="CHLORINASE MJ1651"/>
    <property type="match status" value="1"/>
</dbReference>
<evidence type="ECO:0000256" key="2">
    <source>
        <dbReference type="ARBA" id="ARBA00024035"/>
    </source>
</evidence>
<dbReference type="Pfam" id="PF20257">
    <property type="entry name" value="SAM_HAT_C"/>
    <property type="match status" value="1"/>
</dbReference>
<dbReference type="Gene3D" id="2.40.30.90">
    <property type="entry name" value="Bacterial fluorinating enzyme like"/>
    <property type="match status" value="1"/>
</dbReference>
<evidence type="ECO:0000256" key="1">
    <source>
        <dbReference type="ARBA" id="ARBA00022691"/>
    </source>
</evidence>
<protein>
    <recommendedName>
        <fullName evidence="7">SAM-dependent chlorinase/fluorinase</fullName>
    </recommendedName>
</protein>
<gene>
    <name evidence="5" type="ORF">KDI_40430</name>
</gene>
<dbReference type="EMBL" id="BIXY01000072">
    <property type="protein sequence ID" value="GCF10479.1"/>
    <property type="molecule type" value="Genomic_DNA"/>
</dbReference>
<dbReference type="SUPFAM" id="SSF102522">
    <property type="entry name" value="Bacterial fluorinating enzyme, N-terminal domain"/>
    <property type="match status" value="1"/>
</dbReference>
<evidence type="ECO:0000259" key="4">
    <source>
        <dbReference type="Pfam" id="PF20257"/>
    </source>
</evidence>
<feature type="domain" description="S-adenosyl-l-methionine hydroxide adenosyltransferase N-terminal" evidence="3">
    <location>
        <begin position="1"/>
        <end position="126"/>
    </location>
</feature>
<keyword evidence="1" id="KW-0949">S-adenosyl-L-methionine</keyword>
<dbReference type="AlphaFoldDB" id="A0A5A5THH4"/>
<dbReference type="Pfam" id="PF01887">
    <property type="entry name" value="SAM_HAT_N"/>
    <property type="match status" value="1"/>
</dbReference>
<comment type="similarity">
    <text evidence="2">Belongs to the SAM hydrolase / SAM-dependent halogenase family.</text>
</comment>
<organism evidence="5 6">
    <name type="scientific">Dictyobacter arantiisoli</name>
    <dbReference type="NCBI Taxonomy" id="2014874"/>
    <lineage>
        <taxon>Bacteria</taxon>
        <taxon>Bacillati</taxon>
        <taxon>Chloroflexota</taxon>
        <taxon>Ktedonobacteria</taxon>
        <taxon>Ktedonobacterales</taxon>
        <taxon>Dictyobacteraceae</taxon>
        <taxon>Dictyobacter</taxon>
    </lineage>
</organism>